<evidence type="ECO:0000313" key="1">
    <source>
        <dbReference type="EMBL" id="PIO43293.1"/>
    </source>
</evidence>
<sequence length="84" mass="9379">MLAAMPGFAAAETVQTRTLERQAARAIRSAGFWCDKVSEAKIDQVLSASGPTVVRVTCDDRTRYEQYKLTMTPKNTIAKIEVWK</sequence>
<protein>
    <recommendedName>
        <fullName evidence="3">PepSY domain-containing protein</fullName>
    </recommendedName>
</protein>
<proteinExistence type="predicted"/>
<comment type="caution">
    <text evidence="1">The sequence shown here is derived from an EMBL/GenBank/DDBJ whole genome shotgun (WGS) entry which is preliminary data.</text>
</comment>
<dbReference type="Proteomes" id="UP000232163">
    <property type="component" value="Unassembled WGS sequence"/>
</dbReference>
<dbReference type="AlphaFoldDB" id="A0A2N9VUX5"/>
<name>A0A2N9VUX5_9HYPH</name>
<gene>
    <name evidence="1" type="ORF">B5P45_18865</name>
</gene>
<dbReference type="KEGG" id="pht:BLM14_28085"/>
<evidence type="ECO:0008006" key="3">
    <source>
        <dbReference type="Google" id="ProtNLM"/>
    </source>
</evidence>
<reference evidence="1 2" key="1">
    <citation type="journal article" date="2017" name="Int J Environ Stud">
        <title>Does the Miocene-Pliocene relict legume Oxytropis triphylla form nitrogen-fixing nodules with a combination of bacterial strains?</title>
        <authorList>
            <person name="Safronova V."/>
            <person name="Belimov A."/>
            <person name="Sazanova A."/>
            <person name="Kuznetsova I."/>
            <person name="Popova J."/>
            <person name="Andronov E."/>
            <person name="Verkhozina A."/>
            <person name="Tikhonovich I."/>
        </authorList>
    </citation>
    <scope>NUCLEOTIDE SEQUENCE [LARGE SCALE GENOMIC DNA]</scope>
    <source>
        <strain evidence="1 2">Tri-38</strain>
    </source>
</reference>
<dbReference type="EMBL" id="MZMT01000043">
    <property type="protein sequence ID" value="PIO43293.1"/>
    <property type="molecule type" value="Genomic_DNA"/>
</dbReference>
<accession>A0A2N9VUX5</accession>
<keyword evidence="2" id="KW-1185">Reference proteome</keyword>
<organism evidence="1 2">
    <name type="scientific">Phyllobacterium zundukense</name>
    <dbReference type="NCBI Taxonomy" id="1867719"/>
    <lineage>
        <taxon>Bacteria</taxon>
        <taxon>Pseudomonadati</taxon>
        <taxon>Pseudomonadota</taxon>
        <taxon>Alphaproteobacteria</taxon>
        <taxon>Hyphomicrobiales</taxon>
        <taxon>Phyllobacteriaceae</taxon>
        <taxon>Phyllobacterium</taxon>
    </lineage>
</organism>
<evidence type="ECO:0000313" key="2">
    <source>
        <dbReference type="Proteomes" id="UP000232163"/>
    </source>
</evidence>